<keyword evidence="1" id="KW-0472">Membrane</keyword>
<organism evidence="4 5">
    <name type="scientific">Gottschalkia acidurici (strain ATCC 7906 / DSM 604 / BCRC 14475 / CIP 104303 / KCTC 5404 / NCIMB 10678 / 9a)</name>
    <name type="common">Clostridium acidurici</name>
    <dbReference type="NCBI Taxonomy" id="1128398"/>
    <lineage>
        <taxon>Bacteria</taxon>
        <taxon>Bacillati</taxon>
        <taxon>Bacillota</taxon>
        <taxon>Tissierellia</taxon>
        <taxon>Tissierellales</taxon>
        <taxon>Gottschalkiaceae</taxon>
        <taxon>Gottschalkia</taxon>
    </lineage>
</organism>
<dbReference type="HOGENOM" id="CLU_035974_0_0_9"/>
<feature type="domain" description="DUF5643" evidence="3">
    <location>
        <begin position="242"/>
        <end position="383"/>
    </location>
</feature>
<keyword evidence="1" id="KW-1133">Transmembrane helix</keyword>
<dbReference type="Pfam" id="PF18705">
    <property type="entry name" value="DUF5643"/>
    <property type="match status" value="1"/>
</dbReference>
<dbReference type="STRING" id="1128398.Curi_c24870"/>
<dbReference type="RefSeq" id="WP_014968616.1">
    <property type="nucleotide sequence ID" value="NC_018664.1"/>
</dbReference>
<evidence type="ECO:0000259" key="2">
    <source>
        <dbReference type="Pfam" id="PF13786"/>
    </source>
</evidence>
<evidence type="ECO:0000256" key="1">
    <source>
        <dbReference type="SAM" id="Phobius"/>
    </source>
</evidence>
<keyword evidence="5" id="KW-1185">Reference proteome</keyword>
<dbReference type="eggNOG" id="ENOG502ZA1Y">
    <property type="taxonomic scope" value="Bacteria"/>
</dbReference>
<gene>
    <name evidence="4" type="ordered locus">Curi_c24870</name>
</gene>
<dbReference type="InterPro" id="IPR025436">
    <property type="entry name" value="DUF4179"/>
</dbReference>
<evidence type="ECO:0000313" key="4">
    <source>
        <dbReference type="EMBL" id="AFS79482.1"/>
    </source>
</evidence>
<name>K0B2V7_GOTA9</name>
<feature type="domain" description="DUF4179" evidence="2">
    <location>
        <begin position="59"/>
        <end position="150"/>
    </location>
</feature>
<evidence type="ECO:0008006" key="6">
    <source>
        <dbReference type="Google" id="ProtNLM"/>
    </source>
</evidence>
<dbReference type="Pfam" id="PF13786">
    <property type="entry name" value="DUF4179"/>
    <property type="match status" value="1"/>
</dbReference>
<accession>K0B2V7</accession>
<evidence type="ECO:0000313" key="5">
    <source>
        <dbReference type="Proteomes" id="UP000006094"/>
    </source>
</evidence>
<feature type="transmembrane region" description="Helical" evidence="1">
    <location>
        <begin position="63"/>
        <end position="83"/>
    </location>
</feature>
<proteinExistence type="predicted"/>
<sequence length="484" mass="56195">MNREELKNILDEKDIYKLLNEVNIDGEEFEDIDLNIDEIRIRKLKKNLRKDLGVKRLSKKAKYALSIAGGVIICIAWIGIMSVKNPAFAKEIPVLNSIVQRLIENYGYKGDYETYAEVIGQTQYDKGISITLNEVVYDESEVIITYTIKSDKKIEELGENFISNLYESIKINGSFSGFSGASSTSEQIDEHTMIAFVEYQMGLEKLPDKFDMDINIKEIFDIKGKWKFSFKLSKEEILKEQKTFDVDIVKNFEGTDVRISKVSFSPLSTNIKLDGKKYENMNDLNSHFGFFEYDYWLLFDDNGNEIGRRENMSGGGSHESFESTYRYDAVDKVPKYLTVVPVQFRIREEFGLHEDGKKSVRKNKKEYITKDVKKLINGSYPIELKQGRFGKLTIIGMEETEDKTIIRYKAEGKLPYFQGHQLYIENEAGEKLEVKINPINNGYNNKEFTIEVEKLKSNEKYYFVTSNLNNRDFKEDYVFKIPIK</sequence>
<dbReference type="InterPro" id="IPR040680">
    <property type="entry name" value="DUF5643"/>
</dbReference>
<protein>
    <recommendedName>
        <fullName evidence="6">DUF4179 domain-containing protein</fullName>
    </recommendedName>
</protein>
<dbReference type="AlphaFoldDB" id="K0B2V7"/>
<dbReference type="Gene3D" id="2.60.40.1640">
    <property type="entry name" value="Conserved domain protein"/>
    <property type="match status" value="1"/>
</dbReference>
<dbReference type="OrthoDB" id="2541898at2"/>
<reference evidence="4 5" key="1">
    <citation type="journal article" date="2012" name="PLoS ONE">
        <title>The purine-utilizing bacterium Clostridium acidurici 9a: a genome-guided metabolic reconsideration.</title>
        <authorList>
            <person name="Hartwich K."/>
            <person name="Poehlein A."/>
            <person name="Daniel R."/>
        </authorList>
    </citation>
    <scope>NUCLEOTIDE SEQUENCE [LARGE SCALE GENOMIC DNA]</scope>
    <source>
        <strain evidence="5">ATCC 7906 / DSM 604 / BCRC 14475 / CIP 104303 / KCTC 5404 / NCIMB 10678 / 9a</strain>
    </source>
</reference>
<dbReference type="Gene3D" id="2.60.40.1630">
    <property type="entry name" value="bacillus anthracis domain"/>
    <property type="match status" value="1"/>
</dbReference>
<keyword evidence="1" id="KW-0812">Transmembrane</keyword>
<dbReference type="EMBL" id="CP003326">
    <property type="protein sequence ID" value="AFS79482.1"/>
    <property type="molecule type" value="Genomic_DNA"/>
</dbReference>
<dbReference type="Proteomes" id="UP000006094">
    <property type="component" value="Chromosome"/>
</dbReference>
<dbReference type="KEGG" id="cad:Curi_c24870"/>
<evidence type="ECO:0000259" key="3">
    <source>
        <dbReference type="Pfam" id="PF18705"/>
    </source>
</evidence>